<dbReference type="InterPro" id="IPR000551">
    <property type="entry name" value="MerR-type_HTH_dom"/>
</dbReference>
<gene>
    <name evidence="6" type="ORF">FC34_GL001094</name>
</gene>
<proteinExistence type="predicted"/>
<dbReference type="STRING" id="1423727.FC34_GL001094"/>
<dbReference type="Gene3D" id="1.10.1660.10">
    <property type="match status" value="1"/>
</dbReference>
<evidence type="ECO:0000313" key="7">
    <source>
        <dbReference type="Proteomes" id="UP000051672"/>
    </source>
</evidence>
<organism evidence="6 7">
    <name type="scientific">Lacticaseibacillus brantae DSM 23927</name>
    <dbReference type="NCBI Taxonomy" id="1423727"/>
    <lineage>
        <taxon>Bacteria</taxon>
        <taxon>Bacillati</taxon>
        <taxon>Bacillota</taxon>
        <taxon>Bacilli</taxon>
        <taxon>Lactobacillales</taxon>
        <taxon>Lactobacillaceae</taxon>
        <taxon>Lacticaseibacillus</taxon>
    </lineage>
</organism>
<dbReference type="InterPro" id="IPR009061">
    <property type="entry name" value="DNA-bd_dom_put_sf"/>
</dbReference>
<dbReference type="PANTHER" id="PTHR30204:SF69">
    <property type="entry name" value="MERR-FAMILY TRANSCRIPTIONAL REGULATOR"/>
    <property type="match status" value="1"/>
</dbReference>
<dbReference type="PROSITE" id="PS50937">
    <property type="entry name" value="HTH_MERR_2"/>
    <property type="match status" value="1"/>
</dbReference>
<dbReference type="GO" id="GO:0003700">
    <property type="term" value="F:DNA-binding transcription factor activity"/>
    <property type="evidence" value="ECO:0007669"/>
    <property type="project" value="InterPro"/>
</dbReference>
<evidence type="ECO:0000259" key="5">
    <source>
        <dbReference type="PROSITE" id="PS50937"/>
    </source>
</evidence>
<dbReference type="GO" id="GO:0003677">
    <property type="term" value="F:DNA binding"/>
    <property type="evidence" value="ECO:0007669"/>
    <property type="project" value="UniProtKB-KW"/>
</dbReference>
<name>A0A0R2AXJ7_9LACO</name>
<evidence type="ECO:0000313" key="6">
    <source>
        <dbReference type="EMBL" id="KRM72110.1"/>
    </source>
</evidence>
<evidence type="ECO:0000256" key="3">
    <source>
        <dbReference type="ARBA" id="ARBA00023125"/>
    </source>
</evidence>
<dbReference type="SUPFAM" id="SSF46955">
    <property type="entry name" value="Putative DNA-binding domain"/>
    <property type="match status" value="1"/>
</dbReference>
<evidence type="ECO:0000256" key="1">
    <source>
        <dbReference type="ARBA" id="ARBA00022491"/>
    </source>
</evidence>
<dbReference type="CDD" id="cd01109">
    <property type="entry name" value="HTH_YyaN"/>
    <property type="match status" value="1"/>
</dbReference>
<sequence length="123" mass="14273">MYSIAEVADKFNISKNTLRYYESVKLLPPIKRDNNGIRHYSDADVEAVNRIVHMRRLGASVKEALWFDQELSQAHPNYDEGIAFLQRLDTQLDQRIAEIAQQKDFLHNKIKMLEQQKPSGDSV</sequence>
<dbReference type="Pfam" id="PF13411">
    <property type="entry name" value="MerR_1"/>
    <property type="match status" value="1"/>
</dbReference>
<keyword evidence="1" id="KW-0678">Repressor</keyword>
<dbReference type="AlphaFoldDB" id="A0A0R2AXJ7"/>
<dbReference type="InterPro" id="IPR047057">
    <property type="entry name" value="MerR_fam"/>
</dbReference>
<dbReference type="PATRIC" id="fig|1423727.3.peg.1108"/>
<reference evidence="6 7" key="1">
    <citation type="journal article" date="2015" name="Genome Announc.">
        <title>Expanding the biotechnology potential of lactobacilli through comparative genomics of 213 strains and associated genera.</title>
        <authorList>
            <person name="Sun Z."/>
            <person name="Harris H.M."/>
            <person name="McCann A."/>
            <person name="Guo C."/>
            <person name="Argimon S."/>
            <person name="Zhang W."/>
            <person name="Yang X."/>
            <person name="Jeffery I.B."/>
            <person name="Cooney J.C."/>
            <person name="Kagawa T.F."/>
            <person name="Liu W."/>
            <person name="Song Y."/>
            <person name="Salvetti E."/>
            <person name="Wrobel A."/>
            <person name="Rasinkangas P."/>
            <person name="Parkhill J."/>
            <person name="Rea M.C."/>
            <person name="O'Sullivan O."/>
            <person name="Ritari J."/>
            <person name="Douillard F.P."/>
            <person name="Paul Ross R."/>
            <person name="Yang R."/>
            <person name="Briner A.E."/>
            <person name="Felis G.E."/>
            <person name="de Vos W.M."/>
            <person name="Barrangou R."/>
            <person name="Klaenhammer T.R."/>
            <person name="Caufield P.W."/>
            <person name="Cui Y."/>
            <person name="Zhang H."/>
            <person name="O'Toole P.W."/>
        </authorList>
    </citation>
    <scope>NUCLEOTIDE SEQUENCE [LARGE SCALE GENOMIC DNA]</scope>
    <source>
        <strain evidence="6 7">DSM 23927</strain>
    </source>
</reference>
<comment type="caution">
    <text evidence="6">The sequence shown here is derived from an EMBL/GenBank/DDBJ whole genome shotgun (WGS) entry which is preliminary data.</text>
</comment>
<protein>
    <recommendedName>
        <fullName evidence="5">HTH merR-type domain-containing protein</fullName>
    </recommendedName>
</protein>
<evidence type="ECO:0000256" key="4">
    <source>
        <dbReference type="ARBA" id="ARBA00023163"/>
    </source>
</evidence>
<dbReference type="Proteomes" id="UP000051672">
    <property type="component" value="Unassembled WGS sequence"/>
</dbReference>
<dbReference type="SMART" id="SM00422">
    <property type="entry name" value="HTH_MERR"/>
    <property type="match status" value="1"/>
</dbReference>
<dbReference type="OrthoDB" id="9791488at2"/>
<dbReference type="PANTHER" id="PTHR30204">
    <property type="entry name" value="REDOX-CYCLING DRUG-SENSING TRANSCRIPTIONAL ACTIVATOR SOXR"/>
    <property type="match status" value="1"/>
</dbReference>
<dbReference type="EMBL" id="AYZQ01000002">
    <property type="protein sequence ID" value="KRM72110.1"/>
    <property type="molecule type" value="Genomic_DNA"/>
</dbReference>
<accession>A0A0R2AXJ7</accession>
<feature type="domain" description="HTH merR-type" evidence="5">
    <location>
        <begin position="1"/>
        <end position="64"/>
    </location>
</feature>
<keyword evidence="3" id="KW-0238">DNA-binding</keyword>
<evidence type="ECO:0000256" key="2">
    <source>
        <dbReference type="ARBA" id="ARBA00023015"/>
    </source>
</evidence>
<keyword evidence="7" id="KW-1185">Reference proteome</keyword>
<keyword evidence="4" id="KW-0804">Transcription</keyword>
<keyword evidence="2" id="KW-0805">Transcription regulation</keyword>
<dbReference type="RefSeq" id="WP_057894383.1">
    <property type="nucleotide sequence ID" value="NZ_AYZQ01000002.1"/>
</dbReference>